<organism evidence="2 3">
    <name type="scientific">Alkalibacterium thalassium</name>
    <dbReference type="NCBI Taxonomy" id="426701"/>
    <lineage>
        <taxon>Bacteria</taxon>
        <taxon>Bacillati</taxon>
        <taxon>Bacillota</taxon>
        <taxon>Bacilli</taxon>
        <taxon>Lactobacillales</taxon>
        <taxon>Carnobacteriaceae</taxon>
        <taxon>Alkalibacterium</taxon>
    </lineage>
</organism>
<keyword evidence="3" id="KW-1185">Reference proteome</keyword>
<evidence type="ECO:0000313" key="3">
    <source>
        <dbReference type="Proteomes" id="UP000199433"/>
    </source>
</evidence>
<dbReference type="Gene3D" id="2.60.120.10">
    <property type="entry name" value="Jelly Rolls"/>
    <property type="match status" value="1"/>
</dbReference>
<dbReference type="PANTHER" id="PTHR33387:SF3">
    <property type="entry name" value="DUF985 DOMAIN-CONTAINING PROTEIN"/>
    <property type="match status" value="1"/>
</dbReference>
<gene>
    <name evidence="2" type="ORF">SAMN04488098_102318</name>
</gene>
<dbReference type="InterPro" id="IPR011051">
    <property type="entry name" value="RmlC_Cupin_sf"/>
</dbReference>
<dbReference type="OrthoDB" id="9798288at2"/>
<evidence type="ECO:0000259" key="1">
    <source>
        <dbReference type="Pfam" id="PF06172"/>
    </source>
</evidence>
<dbReference type="Proteomes" id="UP000199433">
    <property type="component" value="Unassembled WGS sequence"/>
</dbReference>
<dbReference type="CDD" id="cd06121">
    <property type="entry name" value="cupin_YML079wp"/>
    <property type="match status" value="1"/>
</dbReference>
<dbReference type="PANTHER" id="PTHR33387">
    <property type="entry name" value="RMLC-LIKE JELLY ROLL FOLD PROTEIN"/>
    <property type="match status" value="1"/>
</dbReference>
<protein>
    <recommendedName>
        <fullName evidence="1">DUF985 domain-containing protein</fullName>
    </recommendedName>
</protein>
<dbReference type="InterPro" id="IPR039935">
    <property type="entry name" value="YML079W-like"/>
</dbReference>
<name>A0A1G9AXZ4_9LACT</name>
<dbReference type="SUPFAM" id="SSF51182">
    <property type="entry name" value="RmlC-like cupins"/>
    <property type="match status" value="1"/>
</dbReference>
<dbReference type="InterPro" id="IPR009327">
    <property type="entry name" value="Cupin_DUF985"/>
</dbReference>
<sequence length="161" mass="18403">MKTAQQWIKELDLKPHPEGGYYRQTDMSDAQYNKPDRSLALYTNIYFLLTENNPSHFHRLSSDELWFFHDGNPLTVHSLTPEGSYIETTLGLETDQQLHHTVPAGTIFGSTVEQGYALVSCAVIPGFDFSEFTLFTKDDLLKIYPDHTDIINKLAYDTLPE</sequence>
<dbReference type="Pfam" id="PF06172">
    <property type="entry name" value="Cupin_5"/>
    <property type="match status" value="1"/>
</dbReference>
<feature type="domain" description="DUF985" evidence="1">
    <location>
        <begin position="5"/>
        <end position="134"/>
    </location>
</feature>
<dbReference type="InterPro" id="IPR014710">
    <property type="entry name" value="RmlC-like_jellyroll"/>
</dbReference>
<dbReference type="AlphaFoldDB" id="A0A1G9AXZ4"/>
<evidence type="ECO:0000313" key="2">
    <source>
        <dbReference type="EMBL" id="SDK32093.1"/>
    </source>
</evidence>
<accession>A0A1G9AXZ4</accession>
<proteinExistence type="predicted"/>
<dbReference type="RefSeq" id="WP_091266952.1">
    <property type="nucleotide sequence ID" value="NZ_FNFK01000023.1"/>
</dbReference>
<reference evidence="3" key="1">
    <citation type="submission" date="2016-10" db="EMBL/GenBank/DDBJ databases">
        <authorList>
            <person name="Varghese N."/>
            <person name="Submissions S."/>
        </authorList>
    </citation>
    <scope>NUCLEOTIDE SEQUENCE [LARGE SCALE GENOMIC DNA]</scope>
    <source>
        <strain evidence="3">DSM 19181</strain>
    </source>
</reference>
<dbReference type="EMBL" id="FNFK01000023">
    <property type="protein sequence ID" value="SDK32093.1"/>
    <property type="molecule type" value="Genomic_DNA"/>
</dbReference>